<evidence type="ECO:0000256" key="2">
    <source>
        <dbReference type="ARBA" id="ARBA00022723"/>
    </source>
</evidence>
<dbReference type="SUPFAM" id="SSF55486">
    <property type="entry name" value="Metalloproteases ('zincins'), catalytic domain"/>
    <property type="match status" value="1"/>
</dbReference>
<dbReference type="EMBL" id="PUFO01000044">
    <property type="protein sequence ID" value="TDG78265.1"/>
    <property type="molecule type" value="Genomic_DNA"/>
</dbReference>
<evidence type="ECO:0000313" key="7">
    <source>
        <dbReference type="Proteomes" id="UP000294854"/>
    </source>
</evidence>
<evidence type="ECO:0000313" key="6">
    <source>
        <dbReference type="EMBL" id="TDG78265.1"/>
    </source>
</evidence>
<dbReference type="GO" id="GO:0004222">
    <property type="term" value="F:metalloendopeptidase activity"/>
    <property type="evidence" value="ECO:0007669"/>
    <property type="project" value="InterPro"/>
</dbReference>
<dbReference type="InterPro" id="IPR001818">
    <property type="entry name" value="Pept_M10_metallopeptidase"/>
</dbReference>
<organism evidence="6 7">
    <name type="scientific">Secundilactobacillus malefermentans</name>
    <dbReference type="NCBI Taxonomy" id="176292"/>
    <lineage>
        <taxon>Bacteria</taxon>
        <taxon>Bacillati</taxon>
        <taxon>Bacillota</taxon>
        <taxon>Bacilli</taxon>
        <taxon>Lactobacillales</taxon>
        <taxon>Lactobacillaceae</taxon>
        <taxon>Secundilactobacillus</taxon>
    </lineage>
</organism>
<keyword evidence="2" id="KW-0479">Metal-binding</keyword>
<feature type="domain" description="Peptidase M10 metallopeptidase" evidence="5">
    <location>
        <begin position="70"/>
        <end position="119"/>
    </location>
</feature>
<keyword evidence="3" id="KW-0378">Hydrolase</keyword>
<dbReference type="InterPro" id="IPR024079">
    <property type="entry name" value="MetalloPept_cat_dom_sf"/>
</dbReference>
<evidence type="ECO:0000256" key="1">
    <source>
        <dbReference type="ARBA" id="ARBA00022670"/>
    </source>
</evidence>
<evidence type="ECO:0000256" key="4">
    <source>
        <dbReference type="ARBA" id="ARBA00022833"/>
    </source>
</evidence>
<protein>
    <recommendedName>
        <fullName evidence="5">Peptidase M10 metallopeptidase domain-containing protein</fullName>
    </recommendedName>
</protein>
<name>A0A4R5NP31_9LACO</name>
<dbReference type="Gene3D" id="3.40.390.10">
    <property type="entry name" value="Collagenase (Catalytic Domain)"/>
    <property type="match status" value="1"/>
</dbReference>
<dbReference type="GO" id="GO:0006508">
    <property type="term" value="P:proteolysis"/>
    <property type="evidence" value="ECO:0007669"/>
    <property type="project" value="UniProtKB-KW"/>
</dbReference>
<keyword evidence="4" id="KW-0862">Zinc</keyword>
<dbReference type="Pfam" id="PF00413">
    <property type="entry name" value="Peptidase_M10"/>
    <property type="match status" value="1"/>
</dbReference>
<comment type="caution">
    <text evidence="6">The sequence shown here is derived from an EMBL/GenBank/DDBJ whole genome shotgun (WGS) entry which is preliminary data.</text>
</comment>
<dbReference type="Proteomes" id="UP000294854">
    <property type="component" value="Unassembled WGS sequence"/>
</dbReference>
<dbReference type="GO" id="GO:0008270">
    <property type="term" value="F:zinc ion binding"/>
    <property type="evidence" value="ECO:0007669"/>
    <property type="project" value="InterPro"/>
</dbReference>
<proteinExistence type="predicted"/>
<sequence length="124" mass="13952">MHVVKFVSSGSEKPDIYLRQKSLKILGDYSSGKNVIGLTYTSYYKSSDTLVKGATSYLLTDNIKKFHITNGNLRRTAIHELGHAIGMKHNSKRPSIMYPYISNKISISSGDVKALYNTYHNLSY</sequence>
<accession>A0A4R5NP31</accession>
<dbReference type="GO" id="GO:0031012">
    <property type="term" value="C:extracellular matrix"/>
    <property type="evidence" value="ECO:0007669"/>
    <property type="project" value="InterPro"/>
</dbReference>
<dbReference type="STRING" id="1122149.FD44_GL000093"/>
<dbReference type="RefSeq" id="WP_010619663.1">
    <property type="nucleotide sequence ID" value="NZ_PUFO01000044.1"/>
</dbReference>
<dbReference type="AlphaFoldDB" id="A0A4R5NP31"/>
<reference evidence="6 7" key="1">
    <citation type="journal article" date="2019" name="Appl. Microbiol. Biotechnol.">
        <title>Uncovering carbohydrate metabolism through a genotype-phenotype association study of 56 lactic acid bacteria genomes.</title>
        <authorList>
            <person name="Buron-Moles G."/>
            <person name="Chailyan A."/>
            <person name="Dolejs I."/>
            <person name="Forster J."/>
            <person name="Miks M.H."/>
        </authorList>
    </citation>
    <scope>NUCLEOTIDE SEQUENCE [LARGE SCALE GENOMIC DNA]</scope>
    <source>
        <strain evidence="6 7">ATCC 49373</strain>
    </source>
</reference>
<keyword evidence="1" id="KW-0645">Protease</keyword>
<keyword evidence="7" id="KW-1185">Reference proteome</keyword>
<evidence type="ECO:0000259" key="5">
    <source>
        <dbReference type="Pfam" id="PF00413"/>
    </source>
</evidence>
<evidence type="ECO:0000256" key="3">
    <source>
        <dbReference type="ARBA" id="ARBA00022801"/>
    </source>
</evidence>
<gene>
    <name evidence="6" type="ORF">C5L31_001451</name>
</gene>
<dbReference type="OrthoDB" id="2148705at2"/>